<feature type="transmembrane region" description="Helical" evidence="7">
    <location>
        <begin position="198"/>
        <end position="221"/>
    </location>
</feature>
<evidence type="ECO:0000256" key="3">
    <source>
        <dbReference type="ARBA" id="ARBA00022692"/>
    </source>
</evidence>
<feature type="transmembrane region" description="Helical" evidence="7">
    <location>
        <begin position="139"/>
        <end position="159"/>
    </location>
</feature>
<gene>
    <name evidence="9" type="ORF">PAC_01655</name>
</gene>
<keyword evidence="2" id="KW-0813">Transport</keyword>
<proteinExistence type="predicted"/>
<evidence type="ECO:0000256" key="2">
    <source>
        <dbReference type="ARBA" id="ARBA00022448"/>
    </source>
</evidence>
<dbReference type="SUPFAM" id="SSF103473">
    <property type="entry name" value="MFS general substrate transporter"/>
    <property type="match status" value="1"/>
</dbReference>
<keyword evidence="3 7" id="KW-0812">Transmembrane</keyword>
<dbReference type="Gene3D" id="1.20.1250.20">
    <property type="entry name" value="MFS general substrate transporter like domains"/>
    <property type="match status" value="1"/>
</dbReference>
<dbReference type="FunFam" id="1.20.1250.20:FF:000784">
    <property type="entry name" value="MFS drug efflux pump"/>
    <property type="match status" value="1"/>
</dbReference>
<sequence length="596" mass="64431">MEHHNTAAESDSSVPTSLEKETNAGNTQVQHLDTIRTVSRVPGNSHYYEKNGLRTYGDDEDHDHEPPMTMHRLMSLIAMAFLWTGSQIPVYLFGGIPPYIYRDIGGTDRWVWFVLANLLALAAVCPFVGALSDLMGRRYVALTGAGLIVIGMIVCSTAHTMNIFIAGMAIAGAGAGINELTALAATSELAPTAKRGKYVAVLIFTIIPFCPSVLWGQLIAYHSTWRYVGLFCALWAFIGLVMTAIFYFPPPRVNSTGLSRREIIGQIDFVGGFLSIVGIILFIAGLLWGGYQYKWTSAHVLVPLLLGAVLLIAFGFWEIYGAKYPMFPSRLKQNPRILALTLIITFISGANFFSVLLFWPTQAFNVYGHDPVGVGIRGLPIGFSILAGACIVLWLLSVFRGGNRMLMLVSSCMMTAGCGALAAARLDNLNAVYGILVVAGLGIGGIVVPASIITTIICPDDLIATIAALTLAIRVVGGAIGYTTYYNVFLNKFVPKLSINIYLACIKNGIFDIEVVTKAAQLTGASLLDEIKTLPGVEGNLTIWKDIVLAGQESYAYAYPYVYYASIAFGAVAIIASAFLGDINQYMDDHVAVVMH</sequence>
<feature type="transmembrane region" description="Helical" evidence="7">
    <location>
        <begin position="73"/>
        <end position="90"/>
    </location>
</feature>
<dbReference type="Pfam" id="PF06609">
    <property type="entry name" value="TRI12"/>
    <property type="match status" value="1"/>
</dbReference>
<feature type="transmembrane region" description="Helical" evidence="7">
    <location>
        <begin position="227"/>
        <end position="248"/>
    </location>
</feature>
<protein>
    <submittedName>
        <fullName evidence="9">Probable trichothecene efflux pump</fullName>
    </submittedName>
</protein>
<feature type="transmembrane region" description="Helical" evidence="7">
    <location>
        <begin position="269"/>
        <end position="291"/>
    </location>
</feature>
<dbReference type="InterPro" id="IPR010573">
    <property type="entry name" value="MFS_Str1/Tri12-like"/>
</dbReference>
<feature type="transmembrane region" description="Helical" evidence="7">
    <location>
        <begin position="462"/>
        <end position="485"/>
    </location>
</feature>
<accession>A0A1L7WG99</accession>
<keyword evidence="4 7" id="KW-1133">Transmembrane helix</keyword>
<name>A0A1L7WG99_9HELO</name>
<evidence type="ECO:0000313" key="10">
    <source>
        <dbReference type="Proteomes" id="UP000184330"/>
    </source>
</evidence>
<evidence type="ECO:0000313" key="9">
    <source>
        <dbReference type="EMBL" id="CZR51778.1"/>
    </source>
</evidence>
<dbReference type="Proteomes" id="UP000184330">
    <property type="component" value="Unassembled WGS sequence"/>
</dbReference>
<keyword evidence="10" id="KW-1185">Reference proteome</keyword>
<evidence type="ECO:0000256" key="4">
    <source>
        <dbReference type="ARBA" id="ARBA00022989"/>
    </source>
</evidence>
<dbReference type="PANTHER" id="PTHR23501">
    <property type="entry name" value="MAJOR FACILITATOR SUPERFAMILY"/>
    <property type="match status" value="1"/>
</dbReference>
<organism evidence="9 10">
    <name type="scientific">Phialocephala subalpina</name>
    <dbReference type="NCBI Taxonomy" id="576137"/>
    <lineage>
        <taxon>Eukaryota</taxon>
        <taxon>Fungi</taxon>
        <taxon>Dikarya</taxon>
        <taxon>Ascomycota</taxon>
        <taxon>Pezizomycotina</taxon>
        <taxon>Leotiomycetes</taxon>
        <taxon>Helotiales</taxon>
        <taxon>Mollisiaceae</taxon>
        <taxon>Phialocephala</taxon>
        <taxon>Phialocephala fortinii species complex</taxon>
    </lineage>
</organism>
<dbReference type="InterPro" id="IPR020846">
    <property type="entry name" value="MFS_dom"/>
</dbReference>
<dbReference type="AlphaFoldDB" id="A0A1L7WG99"/>
<evidence type="ECO:0000259" key="8">
    <source>
        <dbReference type="PROSITE" id="PS50850"/>
    </source>
</evidence>
<feature type="transmembrane region" description="Helical" evidence="7">
    <location>
        <begin position="337"/>
        <end position="359"/>
    </location>
</feature>
<keyword evidence="5 7" id="KW-0472">Membrane</keyword>
<evidence type="ECO:0000256" key="1">
    <source>
        <dbReference type="ARBA" id="ARBA00004141"/>
    </source>
</evidence>
<feature type="transmembrane region" description="Helical" evidence="7">
    <location>
        <begin position="431"/>
        <end position="450"/>
    </location>
</feature>
<dbReference type="GO" id="GO:0022857">
    <property type="term" value="F:transmembrane transporter activity"/>
    <property type="evidence" value="ECO:0007669"/>
    <property type="project" value="InterPro"/>
</dbReference>
<dbReference type="PROSITE" id="PS50850">
    <property type="entry name" value="MFS"/>
    <property type="match status" value="1"/>
</dbReference>
<evidence type="ECO:0000256" key="5">
    <source>
        <dbReference type="ARBA" id="ARBA00023136"/>
    </source>
</evidence>
<feature type="compositionally biased region" description="Polar residues" evidence="6">
    <location>
        <begin position="7"/>
        <end position="16"/>
    </location>
</feature>
<feature type="transmembrane region" description="Helical" evidence="7">
    <location>
        <begin position="297"/>
        <end position="317"/>
    </location>
</feature>
<feature type="region of interest" description="Disordered" evidence="6">
    <location>
        <begin position="1"/>
        <end position="35"/>
    </location>
</feature>
<evidence type="ECO:0000256" key="6">
    <source>
        <dbReference type="SAM" id="MobiDB-lite"/>
    </source>
</evidence>
<comment type="subcellular location">
    <subcellularLocation>
        <location evidence="1">Membrane</location>
        <topology evidence="1">Multi-pass membrane protein</topology>
    </subcellularLocation>
</comment>
<dbReference type="GO" id="GO:0005886">
    <property type="term" value="C:plasma membrane"/>
    <property type="evidence" value="ECO:0007669"/>
    <property type="project" value="TreeGrafter"/>
</dbReference>
<dbReference type="EMBL" id="FJOG01000002">
    <property type="protein sequence ID" value="CZR51778.1"/>
    <property type="molecule type" value="Genomic_DNA"/>
</dbReference>
<evidence type="ECO:0000256" key="7">
    <source>
        <dbReference type="SAM" id="Phobius"/>
    </source>
</evidence>
<reference evidence="9 10" key="1">
    <citation type="submission" date="2016-03" db="EMBL/GenBank/DDBJ databases">
        <authorList>
            <person name="Ploux O."/>
        </authorList>
    </citation>
    <scope>NUCLEOTIDE SEQUENCE [LARGE SCALE GENOMIC DNA]</scope>
    <source>
        <strain evidence="9 10">UAMH 11012</strain>
    </source>
</reference>
<dbReference type="InterPro" id="IPR005829">
    <property type="entry name" value="Sugar_transporter_CS"/>
</dbReference>
<dbReference type="InterPro" id="IPR036259">
    <property type="entry name" value="MFS_trans_sf"/>
</dbReference>
<dbReference type="OrthoDB" id="4161376at2759"/>
<dbReference type="PANTHER" id="PTHR23501:SF109">
    <property type="entry name" value="MAJOR FACILITATOR SUPERFAMILY (MFS) PROFILE DOMAIN-CONTAINING PROTEIN-RELATED"/>
    <property type="match status" value="1"/>
</dbReference>
<dbReference type="PROSITE" id="PS00216">
    <property type="entry name" value="SUGAR_TRANSPORT_1"/>
    <property type="match status" value="1"/>
</dbReference>
<feature type="transmembrane region" description="Helical" evidence="7">
    <location>
        <begin position="379"/>
        <end position="399"/>
    </location>
</feature>
<feature type="transmembrane region" description="Helical" evidence="7">
    <location>
        <begin position="561"/>
        <end position="580"/>
    </location>
</feature>
<feature type="domain" description="Major facilitator superfamily (MFS) profile" evidence="8">
    <location>
        <begin position="73"/>
        <end position="585"/>
    </location>
</feature>
<dbReference type="FunFam" id="1.20.1250.20:FF:000668">
    <property type="entry name" value="MFS drug efflux pump"/>
    <property type="match status" value="1"/>
</dbReference>
<feature type="transmembrane region" description="Helical" evidence="7">
    <location>
        <begin position="110"/>
        <end position="132"/>
    </location>
</feature>
<feature type="transmembrane region" description="Helical" evidence="7">
    <location>
        <begin position="165"/>
        <end position="186"/>
    </location>
</feature>